<keyword evidence="3 7" id="KW-0812">Transmembrane</keyword>
<keyword evidence="2" id="KW-1003">Cell membrane</keyword>
<dbReference type="AlphaFoldDB" id="A0A1G7YYG3"/>
<feature type="transmembrane region" description="Helical" evidence="7">
    <location>
        <begin position="348"/>
        <end position="369"/>
    </location>
</feature>
<evidence type="ECO:0000313" key="11">
    <source>
        <dbReference type="Proteomes" id="UP000199623"/>
    </source>
</evidence>
<evidence type="ECO:0000256" key="2">
    <source>
        <dbReference type="ARBA" id="ARBA00022475"/>
    </source>
</evidence>
<dbReference type="InterPro" id="IPR025857">
    <property type="entry name" value="MacB_PCD"/>
</dbReference>
<feature type="transmembrane region" description="Helical" evidence="7">
    <location>
        <begin position="20"/>
        <end position="41"/>
    </location>
</feature>
<keyword evidence="4 7" id="KW-1133">Transmembrane helix</keyword>
<feature type="domain" description="ABC3 transporter permease C-terminal" evidence="8">
    <location>
        <begin position="265"/>
        <end position="376"/>
    </location>
</feature>
<feature type="transmembrane region" description="Helical" evidence="7">
    <location>
        <begin position="306"/>
        <end position="336"/>
    </location>
</feature>
<sequence length="381" mass="39672">MIDLLRLGFFGMRTRPVRAVLSALGIAIGIAAVVAVVGIPASSAAALRDKMSRLGTNLLTAAPGQDFFGADAKLPETAVPMAKRIGAVSAASATGQLSAKVRKNDLVPESDTLGLQVQAAEQDLLKVLNAEVRAGRWLTPGERTVVLGGTAAARLGVGKPGVQVWIDGQWFTVVGVLGPLPLSPEIDRSVLVGWEAAKEVFGFTGNASTVYVRTSEDQVDNVRELLGPTLNPQRSNEVRVSRPSEALEAQQLAENSYNALFLGLGGVALLVGGVGVANTMVISVLERRREIGLRRALGATRRQVRWQFLTESVLLSGLGGLVGVVVGIAVTAGYSISQRWPAALPWPALLGGVGSAVVIGAIAGVYPAVRAARQSPTDALA</sequence>
<name>A0A1G7YYG3_9PSEU</name>
<evidence type="ECO:0000256" key="5">
    <source>
        <dbReference type="ARBA" id="ARBA00023136"/>
    </source>
</evidence>
<keyword evidence="5 7" id="KW-0472">Membrane</keyword>
<keyword evidence="11" id="KW-1185">Reference proteome</keyword>
<dbReference type="PANTHER" id="PTHR30572">
    <property type="entry name" value="MEMBRANE COMPONENT OF TRANSPORTER-RELATED"/>
    <property type="match status" value="1"/>
</dbReference>
<evidence type="ECO:0000259" key="8">
    <source>
        <dbReference type="Pfam" id="PF02687"/>
    </source>
</evidence>
<evidence type="ECO:0000256" key="1">
    <source>
        <dbReference type="ARBA" id="ARBA00004651"/>
    </source>
</evidence>
<proteinExistence type="inferred from homology"/>
<feature type="transmembrane region" description="Helical" evidence="7">
    <location>
        <begin position="260"/>
        <end position="285"/>
    </location>
</feature>
<dbReference type="GO" id="GO:0005886">
    <property type="term" value="C:plasma membrane"/>
    <property type="evidence" value="ECO:0007669"/>
    <property type="project" value="UniProtKB-SubCell"/>
</dbReference>
<gene>
    <name evidence="10" type="ORF">SAMN05216553_114214</name>
</gene>
<evidence type="ECO:0000259" key="9">
    <source>
        <dbReference type="Pfam" id="PF12704"/>
    </source>
</evidence>
<dbReference type="InterPro" id="IPR003838">
    <property type="entry name" value="ABC3_permease_C"/>
</dbReference>
<reference evidence="11" key="1">
    <citation type="submission" date="2016-10" db="EMBL/GenBank/DDBJ databases">
        <authorList>
            <person name="Varghese N."/>
            <person name="Submissions S."/>
        </authorList>
    </citation>
    <scope>NUCLEOTIDE SEQUENCE [LARGE SCALE GENOMIC DNA]</scope>
    <source>
        <strain evidence="11">CGMCC 4.3506</strain>
    </source>
</reference>
<comment type="similarity">
    <text evidence="6">Belongs to the ABC-4 integral membrane protein family.</text>
</comment>
<dbReference type="Pfam" id="PF12704">
    <property type="entry name" value="MacB_PCD"/>
    <property type="match status" value="1"/>
</dbReference>
<evidence type="ECO:0000256" key="6">
    <source>
        <dbReference type="ARBA" id="ARBA00038076"/>
    </source>
</evidence>
<dbReference type="GO" id="GO:0022857">
    <property type="term" value="F:transmembrane transporter activity"/>
    <property type="evidence" value="ECO:0007669"/>
    <property type="project" value="TreeGrafter"/>
</dbReference>
<organism evidence="10 11">
    <name type="scientific">Lentzea fradiae</name>
    <dbReference type="NCBI Taxonomy" id="200378"/>
    <lineage>
        <taxon>Bacteria</taxon>
        <taxon>Bacillati</taxon>
        <taxon>Actinomycetota</taxon>
        <taxon>Actinomycetes</taxon>
        <taxon>Pseudonocardiales</taxon>
        <taxon>Pseudonocardiaceae</taxon>
        <taxon>Lentzea</taxon>
    </lineage>
</organism>
<comment type="subcellular location">
    <subcellularLocation>
        <location evidence="1">Cell membrane</location>
        <topology evidence="1">Multi-pass membrane protein</topology>
    </subcellularLocation>
</comment>
<protein>
    <submittedName>
        <fullName evidence="10">Putative ABC transport system permease protein</fullName>
    </submittedName>
</protein>
<dbReference type="Pfam" id="PF02687">
    <property type="entry name" value="FtsX"/>
    <property type="match status" value="1"/>
</dbReference>
<accession>A0A1G7YYG3</accession>
<dbReference type="EMBL" id="FNCC01000014">
    <property type="protein sequence ID" value="SDH01306.1"/>
    <property type="molecule type" value="Genomic_DNA"/>
</dbReference>
<dbReference type="Proteomes" id="UP000199623">
    <property type="component" value="Unassembled WGS sequence"/>
</dbReference>
<feature type="domain" description="MacB-like periplasmic core" evidence="9">
    <location>
        <begin position="20"/>
        <end position="224"/>
    </location>
</feature>
<evidence type="ECO:0000256" key="3">
    <source>
        <dbReference type="ARBA" id="ARBA00022692"/>
    </source>
</evidence>
<evidence type="ECO:0000256" key="7">
    <source>
        <dbReference type="SAM" id="Phobius"/>
    </source>
</evidence>
<evidence type="ECO:0000256" key="4">
    <source>
        <dbReference type="ARBA" id="ARBA00022989"/>
    </source>
</evidence>
<dbReference type="InterPro" id="IPR050250">
    <property type="entry name" value="Macrolide_Exporter_MacB"/>
</dbReference>
<dbReference type="PANTHER" id="PTHR30572:SF4">
    <property type="entry name" value="ABC TRANSPORTER PERMEASE YTRF"/>
    <property type="match status" value="1"/>
</dbReference>
<evidence type="ECO:0000313" key="10">
    <source>
        <dbReference type="EMBL" id="SDH01306.1"/>
    </source>
</evidence>
<dbReference type="STRING" id="200378.SAMN05216553_114214"/>